<dbReference type="FunFam" id="1.20.1050.10:FF:000030">
    <property type="entry name" value="Glutathione S-transferase S1"/>
    <property type="match status" value="1"/>
</dbReference>
<dbReference type="Proteomes" id="UP001165740">
    <property type="component" value="Chromosome 4"/>
</dbReference>
<dbReference type="Pfam" id="PF02798">
    <property type="entry name" value="GST_N"/>
    <property type="match status" value="1"/>
</dbReference>
<dbReference type="AlphaFoldDB" id="A0A9W3A8G8"/>
<sequence>MSIKLSYFDLRGRAETSRLVLHAAKKPFVDNRIPFSEWSKVKPTTPFGSVPVLEVNGKQFAQGIALSTYLARENGLYGSSNLDALAIDQIHLLREDIIIEEINIFKEKDAAKKAEMIKNMNEAVYPKYLGSLSRLIAENKAENKSKFAVGTKFSLADIVIFESTTSLSQTNPDLLNKYPEVKAIREIVAQIDGIKQYLETRKKTDL</sequence>
<dbReference type="SFLD" id="SFLDG00363">
    <property type="entry name" value="AMPS_(cytGST):_Alpha-__Mu-__Pi"/>
    <property type="match status" value="1"/>
</dbReference>
<evidence type="ECO:0000313" key="3">
    <source>
        <dbReference type="Proteomes" id="UP001165740"/>
    </source>
</evidence>
<dbReference type="OrthoDB" id="414243at2759"/>
<dbReference type="GO" id="GO:0004364">
    <property type="term" value="F:glutathione transferase activity"/>
    <property type="evidence" value="ECO:0007669"/>
    <property type="project" value="TreeGrafter"/>
</dbReference>
<dbReference type="InterPro" id="IPR036249">
    <property type="entry name" value="Thioredoxin-like_sf"/>
</dbReference>
<dbReference type="SFLD" id="SFLDG01205">
    <property type="entry name" value="AMPS.1"/>
    <property type="match status" value="1"/>
</dbReference>
<dbReference type="CDD" id="cd03192">
    <property type="entry name" value="GST_C_Sigma_like"/>
    <property type="match status" value="1"/>
</dbReference>
<organism evidence="3 4">
    <name type="scientific">Biomphalaria glabrata</name>
    <name type="common">Bloodfluke planorb</name>
    <name type="synonym">Freshwater snail</name>
    <dbReference type="NCBI Taxonomy" id="6526"/>
    <lineage>
        <taxon>Eukaryota</taxon>
        <taxon>Metazoa</taxon>
        <taxon>Spiralia</taxon>
        <taxon>Lophotrochozoa</taxon>
        <taxon>Mollusca</taxon>
        <taxon>Gastropoda</taxon>
        <taxon>Heterobranchia</taxon>
        <taxon>Euthyneura</taxon>
        <taxon>Panpulmonata</taxon>
        <taxon>Hygrophila</taxon>
        <taxon>Lymnaeoidea</taxon>
        <taxon>Planorbidae</taxon>
        <taxon>Biomphalaria</taxon>
    </lineage>
</organism>
<dbReference type="OMA" id="WKENDEA"/>
<accession>A0A9W3A8G8</accession>
<dbReference type="PANTHER" id="PTHR11571">
    <property type="entry name" value="GLUTATHIONE S-TRANSFERASE"/>
    <property type="match status" value="1"/>
</dbReference>
<dbReference type="SUPFAM" id="SSF47616">
    <property type="entry name" value="GST C-terminal domain-like"/>
    <property type="match status" value="1"/>
</dbReference>
<dbReference type="InterPro" id="IPR004045">
    <property type="entry name" value="Glutathione_S-Trfase_N"/>
</dbReference>
<feature type="domain" description="GST C-terminal" evidence="2">
    <location>
        <begin position="80"/>
        <end position="206"/>
    </location>
</feature>
<dbReference type="SUPFAM" id="SSF52833">
    <property type="entry name" value="Thioredoxin-like"/>
    <property type="match status" value="1"/>
</dbReference>
<dbReference type="GO" id="GO:0006749">
    <property type="term" value="P:glutathione metabolic process"/>
    <property type="evidence" value="ECO:0007669"/>
    <property type="project" value="TreeGrafter"/>
</dbReference>
<dbReference type="Gene3D" id="3.40.30.10">
    <property type="entry name" value="Glutaredoxin"/>
    <property type="match status" value="1"/>
</dbReference>
<dbReference type="PROSITE" id="PS50404">
    <property type="entry name" value="GST_NTER"/>
    <property type="match status" value="1"/>
</dbReference>
<dbReference type="Pfam" id="PF14497">
    <property type="entry name" value="GST_C_3"/>
    <property type="match status" value="1"/>
</dbReference>
<dbReference type="Gene3D" id="1.20.1050.10">
    <property type="match status" value="1"/>
</dbReference>
<dbReference type="PANTHER" id="PTHR11571:SF150">
    <property type="entry name" value="GLUTATHIONE S-TRANSFERASE"/>
    <property type="match status" value="1"/>
</dbReference>
<dbReference type="InterPro" id="IPR010987">
    <property type="entry name" value="Glutathione-S-Trfase_C-like"/>
</dbReference>
<dbReference type="InterPro" id="IPR004046">
    <property type="entry name" value="GST_C"/>
</dbReference>
<evidence type="ECO:0000313" key="4">
    <source>
        <dbReference type="RefSeq" id="XP_055883642.1"/>
    </source>
</evidence>
<reference evidence="4" key="1">
    <citation type="submission" date="2025-08" db="UniProtKB">
        <authorList>
            <consortium name="RefSeq"/>
        </authorList>
    </citation>
    <scope>IDENTIFICATION</scope>
</reference>
<dbReference type="GeneID" id="106067044"/>
<evidence type="ECO:0000259" key="1">
    <source>
        <dbReference type="PROSITE" id="PS50404"/>
    </source>
</evidence>
<evidence type="ECO:0000259" key="2">
    <source>
        <dbReference type="PROSITE" id="PS50405"/>
    </source>
</evidence>
<dbReference type="InterPro" id="IPR040079">
    <property type="entry name" value="Glutathione_S-Trfase"/>
</dbReference>
<dbReference type="SFLD" id="SFLDS00019">
    <property type="entry name" value="Glutathione_Transferase_(cytos"/>
    <property type="match status" value="1"/>
</dbReference>
<dbReference type="InterPro" id="IPR036282">
    <property type="entry name" value="Glutathione-S-Trfase_C_sf"/>
</dbReference>
<dbReference type="RefSeq" id="XP_055883642.1">
    <property type="nucleotide sequence ID" value="XM_056027667.1"/>
</dbReference>
<dbReference type="PROSITE" id="PS50405">
    <property type="entry name" value="GST_CTER"/>
    <property type="match status" value="1"/>
</dbReference>
<dbReference type="InterPro" id="IPR050213">
    <property type="entry name" value="GST_superfamily"/>
</dbReference>
<name>A0A9W3A8G8_BIOGL</name>
<keyword evidence="3" id="KW-1185">Reference proteome</keyword>
<protein>
    <submittedName>
        <fullName evidence="4">Glutathione S-transferase 1-like</fullName>
    </submittedName>
</protein>
<proteinExistence type="predicted"/>
<dbReference type="CDD" id="cd03039">
    <property type="entry name" value="GST_N_Sigma_like"/>
    <property type="match status" value="1"/>
</dbReference>
<gene>
    <name evidence="4" type="primary">LOC106067044</name>
</gene>
<feature type="domain" description="GST N-terminal" evidence="1">
    <location>
        <begin position="1"/>
        <end position="78"/>
    </location>
</feature>